<keyword evidence="1" id="KW-0472">Membrane</keyword>
<dbReference type="SUPFAM" id="SSF54523">
    <property type="entry name" value="Pili subunits"/>
    <property type="match status" value="1"/>
</dbReference>
<organism evidence="2 3">
    <name type="scientific">Candidatus Dojkabacteria bacterium HGW-Dojkabacteria-1</name>
    <dbReference type="NCBI Taxonomy" id="2013761"/>
    <lineage>
        <taxon>Bacteria</taxon>
        <taxon>Candidatus Dojkabacteria</taxon>
    </lineage>
</organism>
<reference evidence="2 3" key="1">
    <citation type="journal article" date="2017" name="ISME J.">
        <title>Potential for microbial H2 and metal transformations associated with novel bacteria and archaea in deep terrestrial subsurface sediments.</title>
        <authorList>
            <person name="Hernsdorf A.W."/>
            <person name="Amano Y."/>
            <person name="Miyakawa K."/>
            <person name="Ise K."/>
            <person name="Suzuki Y."/>
            <person name="Anantharaman K."/>
            <person name="Probst A."/>
            <person name="Burstein D."/>
            <person name="Thomas B.C."/>
            <person name="Banfield J.F."/>
        </authorList>
    </citation>
    <scope>NUCLEOTIDE SEQUENCE [LARGE SCALE GENOMIC DNA]</scope>
    <source>
        <strain evidence="2">HGW-Dojkabacteria-1</strain>
    </source>
</reference>
<evidence type="ECO:0000313" key="3">
    <source>
        <dbReference type="Proteomes" id="UP000233417"/>
    </source>
</evidence>
<protein>
    <recommendedName>
        <fullName evidence="4">Type II secretion system protein GspG C-terminal domain-containing protein</fullName>
    </recommendedName>
</protein>
<keyword evidence="1" id="KW-0812">Transmembrane</keyword>
<accession>A0A2N2F445</accession>
<dbReference type="Gene3D" id="3.30.700.10">
    <property type="entry name" value="Glycoprotein, Type 4 Pilin"/>
    <property type="match status" value="1"/>
</dbReference>
<dbReference type="InterPro" id="IPR045584">
    <property type="entry name" value="Pilin-like"/>
</dbReference>
<dbReference type="EMBL" id="PHAO01000001">
    <property type="protein sequence ID" value="PKN02980.1"/>
    <property type="molecule type" value="Genomic_DNA"/>
</dbReference>
<dbReference type="AlphaFoldDB" id="A0A2N2F445"/>
<evidence type="ECO:0000256" key="1">
    <source>
        <dbReference type="SAM" id="Phobius"/>
    </source>
</evidence>
<evidence type="ECO:0008006" key="4">
    <source>
        <dbReference type="Google" id="ProtNLM"/>
    </source>
</evidence>
<sequence>MDRKYSAFTLVEMLIVMGILIILMAVGITAGRFAINRANDVAHQNAADQIYTALQAYYTDNREFPTIASFGDSMARNCTPGPSLNCINTYMGDGEFTGGTDATFYYYVEPNRQQEVMICVSKGGHADATRRGFYCTGNAFGLAASGPGSITTKDVENSTTLNHDNPGAVGSWSLTQNWVGSSKSWSAPS</sequence>
<dbReference type="InterPro" id="IPR012902">
    <property type="entry name" value="N_methyl_site"/>
</dbReference>
<comment type="caution">
    <text evidence="2">The sequence shown here is derived from an EMBL/GenBank/DDBJ whole genome shotgun (WGS) entry which is preliminary data.</text>
</comment>
<dbReference type="Proteomes" id="UP000233417">
    <property type="component" value="Unassembled WGS sequence"/>
</dbReference>
<proteinExistence type="predicted"/>
<keyword evidence="1" id="KW-1133">Transmembrane helix</keyword>
<feature type="transmembrane region" description="Helical" evidence="1">
    <location>
        <begin position="6"/>
        <end position="28"/>
    </location>
</feature>
<dbReference type="Pfam" id="PF07963">
    <property type="entry name" value="N_methyl"/>
    <property type="match status" value="1"/>
</dbReference>
<gene>
    <name evidence="2" type="ORF">CVU76_03060</name>
</gene>
<evidence type="ECO:0000313" key="2">
    <source>
        <dbReference type="EMBL" id="PKN02980.1"/>
    </source>
</evidence>
<name>A0A2N2F445_9BACT</name>